<keyword evidence="3" id="KW-1185">Reference proteome</keyword>
<evidence type="ECO:0000313" key="3">
    <source>
        <dbReference type="Proteomes" id="UP000694865"/>
    </source>
</evidence>
<keyword evidence="1" id="KW-0472">Membrane</keyword>
<dbReference type="RefSeq" id="XP_006818009.1">
    <property type="nucleotide sequence ID" value="XM_006817946.1"/>
</dbReference>
<keyword evidence="1" id="KW-0812">Transmembrane</keyword>
<dbReference type="Pfam" id="PF24536">
    <property type="entry name" value="NXPE4_C"/>
    <property type="match status" value="1"/>
</dbReference>
<feature type="domain" description="NXPE C-terminal" evidence="2">
    <location>
        <begin position="61"/>
        <end position="117"/>
    </location>
</feature>
<evidence type="ECO:0000256" key="1">
    <source>
        <dbReference type="SAM" id="Phobius"/>
    </source>
</evidence>
<gene>
    <name evidence="4" type="primary">LOC102803227</name>
</gene>
<proteinExistence type="predicted"/>
<evidence type="ECO:0000259" key="2">
    <source>
        <dbReference type="Pfam" id="PF24536"/>
    </source>
</evidence>
<feature type="transmembrane region" description="Helical" evidence="1">
    <location>
        <begin position="21"/>
        <end position="40"/>
    </location>
</feature>
<organism evidence="3 4">
    <name type="scientific">Saccoglossus kowalevskii</name>
    <name type="common">Acorn worm</name>
    <dbReference type="NCBI Taxonomy" id="10224"/>
    <lineage>
        <taxon>Eukaryota</taxon>
        <taxon>Metazoa</taxon>
        <taxon>Hemichordata</taxon>
        <taxon>Enteropneusta</taxon>
        <taxon>Harrimaniidae</taxon>
        <taxon>Saccoglossus</taxon>
    </lineage>
</organism>
<sequence>MAPGGPNDSILAHCNVNTAKYVAFLLGFILVLSHGVRYYLEEHDNCNVLLEDGYHLTYSDWQPRGCMMHKYTNREAQYCMKDKHIMLLGDSRVRQLFFEGARTLSDRQVKEAKYHENLSHQDASGIKL</sequence>
<keyword evidence="1" id="KW-1133">Transmembrane helix</keyword>
<name>A0ABM0MDB8_SACKO</name>
<feature type="non-terminal residue" evidence="4">
    <location>
        <position position="128"/>
    </location>
</feature>
<dbReference type="Proteomes" id="UP000694865">
    <property type="component" value="Unplaced"/>
</dbReference>
<dbReference type="GeneID" id="102803227"/>
<protein>
    <submittedName>
        <fullName evidence="4">CAS1 domain-containing protein 1-like</fullName>
    </submittedName>
</protein>
<dbReference type="InterPro" id="IPR057106">
    <property type="entry name" value="NXPE4_C"/>
</dbReference>
<evidence type="ECO:0000313" key="4">
    <source>
        <dbReference type="RefSeq" id="XP_006818009.1"/>
    </source>
</evidence>
<accession>A0ABM0MDB8</accession>
<reference evidence="4" key="1">
    <citation type="submission" date="2025-08" db="UniProtKB">
        <authorList>
            <consortium name="RefSeq"/>
        </authorList>
    </citation>
    <scope>IDENTIFICATION</scope>
    <source>
        <tissue evidence="4">Testes</tissue>
    </source>
</reference>